<keyword evidence="2" id="KW-1133">Transmembrane helix</keyword>
<name>A0A1I7XKQ6_HETBA</name>
<accession>A0A1I7XKQ6</accession>
<keyword evidence="2" id="KW-0812">Transmembrane</keyword>
<dbReference type="WBParaSite" id="Hba_18084">
    <property type="protein sequence ID" value="Hba_18084"/>
    <property type="gene ID" value="Hba_18084"/>
</dbReference>
<proteinExistence type="predicted"/>
<sequence length="227" mass="25750">MNGENSDVVSDCDATCYSICGSVILTISSIFFLLYIPIILILIREEYRKVFSYQLLLLIGISDMIQLCVHFITALYVTVDKEIPETFNKLFLCVAWFCCCFIYWSVVLGRYKRSTLANYFSAFIWMMTNGLNPIFYLTVNRMILLKSHNYYNYLSLSTFAKMLETTIVQIGKGLQYLIGSFLVEENADINFVNNGRERGNDRNESGMETRGGGSGCRADSEGVGTSI</sequence>
<feature type="region of interest" description="Disordered" evidence="1">
    <location>
        <begin position="194"/>
        <end position="227"/>
    </location>
</feature>
<evidence type="ECO:0000256" key="2">
    <source>
        <dbReference type="SAM" id="Phobius"/>
    </source>
</evidence>
<feature type="transmembrane region" description="Helical" evidence="2">
    <location>
        <begin position="55"/>
        <end position="77"/>
    </location>
</feature>
<feature type="transmembrane region" description="Helical" evidence="2">
    <location>
        <begin position="116"/>
        <end position="139"/>
    </location>
</feature>
<organism evidence="3 4">
    <name type="scientific">Heterorhabditis bacteriophora</name>
    <name type="common">Entomopathogenic nematode worm</name>
    <dbReference type="NCBI Taxonomy" id="37862"/>
    <lineage>
        <taxon>Eukaryota</taxon>
        <taxon>Metazoa</taxon>
        <taxon>Ecdysozoa</taxon>
        <taxon>Nematoda</taxon>
        <taxon>Chromadorea</taxon>
        <taxon>Rhabditida</taxon>
        <taxon>Rhabditina</taxon>
        <taxon>Rhabditomorpha</taxon>
        <taxon>Strongyloidea</taxon>
        <taxon>Heterorhabditidae</taxon>
        <taxon>Heterorhabditis</taxon>
    </lineage>
</organism>
<dbReference type="Pfam" id="PF10321">
    <property type="entry name" value="7TM_GPCR_Srt"/>
    <property type="match status" value="1"/>
</dbReference>
<dbReference type="InterPro" id="IPR019425">
    <property type="entry name" value="7TM_GPCR_serpentine_rcpt_Srt"/>
</dbReference>
<feature type="transmembrane region" description="Helical" evidence="2">
    <location>
        <begin position="89"/>
        <end position="109"/>
    </location>
</feature>
<dbReference type="Proteomes" id="UP000095283">
    <property type="component" value="Unplaced"/>
</dbReference>
<protein>
    <submittedName>
        <fullName evidence="4">G_PROTEIN_RECEP_F2_4 domain-containing protein</fullName>
    </submittedName>
</protein>
<evidence type="ECO:0000313" key="4">
    <source>
        <dbReference type="WBParaSite" id="Hba_18084"/>
    </source>
</evidence>
<feature type="transmembrane region" description="Helical" evidence="2">
    <location>
        <begin position="23"/>
        <end position="43"/>
    </location>
</feature>
<dbReference type="AlphaFoldDB" id="A0A1I7XKQ6"/>
<reference evidence="4" key="1">
    <citation type="submission" date="2016-11" db="UniProtKB">
        <authorList>
            <consortium name="WormBaseParasite"/>
        </authorList>
    </citation>
    <scope>IDENTIFICATION</scope>
</reference>
<evidence type="ECO:0000256" key="1">
    <source>
        <dbReference type="SAM" id="MobiDB-lite"/>
    </source>
</evidence>
<feature type="compositionally biased region" description="Basic and acidic residues" evidence="1">
    <location>
        <begin position="195"/>
        <end position="207"/>
    </location>
</feature>
<keyword evidence="3" id="KW-1185">Reference proteome</keyword>
<evidence type="ECO:0000313" key="3">
    <source>
        <dbReference type="Proteomes" id="UP000095283"/>
    </source>
</evidence>
<keyword evidence="2" id="KW-0472">Membrane</keyword>